<evidence type="ECO:0000313" key="4">
    <source>
        <dbReference type="EMBL" id="KPH75609.1"/>
    </source>
</evidence>
<dbReference type="PANTHER" id="PTHR43080:SF2">
    <property type="entry name" value="CBS DOMAIN-CONTAINING PROTEIN"/>
    <property type="match status" value="1"/>
</dbReference>
<keyword evidence="1 2" id="KW-0129">CBS domain</keyword>
<evidence type="ECO:0000313" key="5">
    <source>
        <dbReference type="Proteomes" id="UP000037822"/>
    </source>
</evidence>
<dbReference type="Gene3D" id="3.10.580.10">
    <property type="entry name" value="CBS-domain"/>
    <property type="match status" value="1"/>
</dbReference>
<dbReference type="SUPFAM" id="SSF54631">
    <property type="entry name" value="CBS-domain pair"/>
    <property type="match status" value="1"/>
</dbReference>
<comment type="caution">
    <text evidence="4">The sequence shown here is derived from an EMBL/GenBank/DDBJ whole genome shotgun (WGS) entry which is preliminary data.</text>
</comment>
<reference evidence="4 5" key="1">
    <citation type="submission" date="2015-07" db="EMBL/GenBank/DDBJ databases">
        <title>Whole genome sequencing of Bosea vaviloviae isolated from cave pool.</title>
        <authorList>
            <person name="Tan N.E.H."/>
            <person name="Lee Y.P."/>
            <person name="Gan H.M."/>
            <person name="Barton H."/>
            <person name="Savka M.A."/>
        </authorList>
    </citation>
    <scope>NUCLEOTIDE SEQUENCE [LARGE SCALE GENOMIC DNA]</scope>
    <source>
        <strain evidence="4 5">SD260</strain>
    </source>
</reference>
<dbReference type="CDD" id="cd04623">
    <property type="entry name" value="CBS_pair_bac_euk"/>
    <property type="match status" value="1"/>
</dbReference>
<organism evidence="4 5">
    <name type="scientific">Bosea vaviloviae</name>
    <dbReference type="NCBI Taxonomy" id="1526658"/>
    <lineage>
        <taxon>Bacteria</taxon>
        <taxon>Pseudomonadati</taxon>
        <taxon>Pseudomonadota</taxon>
        <taxon>Alphaproteobacteria</taxon>
        <taxon>Hyphomicrobiales</taxon>
        <taxon>Boseaceae</taxon>
        <taxon>Bosea</taxon>
    </lineage>
</organism>
<dbReference type="SMART" id="SM00116">
    <property type="entry name" value="CBS"/>
    <property type="match status" value="2"/>
</dbReference>
<dbReference type="OrthoDB" id="9807125at2"/>
<gene>
    <name evidence="4" type="ORF">AE618_24530</name>
</gene>
<dbReference type="PATRIC" id="fig|1526658.3.peg.933"/>
<name>A0A0N0M8U2_9HYPH</name>
<dbReference type="RefSeq" id="WP_054211751.1">
    <property type="nucleotide sequence ID" value="NZ_LGSZ01000078.1"/>
</dbReference>
<dbReference type="InterPro" id="IPR000644">
    <property type="entry name" value="CBS_dom"/>
</dbReference>
<feature type="domain" description="CBS" evidence="3">
    <location>
        <begin position="10"/>
        <end position="68"/>
    </location>
</feature>
<dbReference type="PANTHER" id="PTHR43080">
    <property type="entry name" value="CBS DOMAIN-CONTAINING PROTEIN CBSX3, MITOCHONDRIAL"/>
    <property type="match status" value="1"/>
</dbReference>
<proteinExistence type="predicted"/>
<dbReference type="InterPro" id="IPR051257">
    <property type="entry name" value="Diverse_CBS-Domain"/>
</dbReference>
<evidence type="ECO:0000256" key="1">
    <source>
        <dbReference type="ARBA" id="ARBA00023122"/>
    </source>
</evidence>
<dbReference type="Pfam" id="PF00571">
    <property type="entry name" value="CBS"/>
    <property type="match status" value="2"/>
</dbReference>
<keyword evidence="5" id="KW-1185">Reference proteome</keyword>
<accession>A0A0N0M8U2</accession>
<protein>
    <submittedName>
        <fullName evidence="4">Inosine-5-monophosphate dehydrogenase</fullName>
    </submittedName>
</protein>
<dbReference type="PROSITE" id="PS51371">
    <property type="entry name" value="CBS"/>
    <property type="match status" value="2"/>
</dbReference>
<evidence type="ECO:0000259" key="3">
    <source>
        <dbReference type="PROSITE" id="PS51371"/>
    </source>
</evidence>
<sequence length="143" mass="15313">MNVEQLLGGKGREVISVQPHRTLGEAVRTLSERRIGAVVVMGADGALVGILSERDIIRALGESGAAALESPVSRVMTAKVVTCRSQTSVDELMEIMTSGRFRHVPVVENGHVIGIISIGDVVKYRVAAIEAESRAMRDYIAMA</sequence>
<dbReference type="EMBL" id="LGSZ01000078">
    <property type="protein sequence ID" value="KPH75609.1"/>
    <property type="molecule type" value="Genomic_DNA"/>
</dbReference>
<dbReference type="AlphaFoldDB" id="A0A0N0M8U2"/>
<dbReference type="InterPro" id="IPR046342">
    <property type="entry name" value="CBS_dom_sf"/>
</dbReference>
<feature type="domain" description="CBS" evidence="3">
    <location>
        <begin position="76"/>
        <end position="132"/>
    </location>
</feature>
<evidence type="ECO:0000256" key="2">
    <source>
        <dbReference type="PROSITE-ProRule" id="PRU00703"/>
    </source>
</evidence>
<dbReference type="Proteomes" id="UP000037822">
    <property type="component" value="Unassembled WGS sequence"/>
</dbReference>
<dbReference type="InterPro" id="IPR044725">
    <property type="entry name" value="CBSX3_CBS_dom"/>
</dbReference>